<gene>
    <name evidence="2" type="ORF">DDZ16_15025</name>
</gene>
<sequence>MEKDALLEILSHDLKEVDSLIQSVKGNKNLSQAFFKLSRNRIKSILEELEMLEELSGVEKPADAEISISKASAKVKDTPKIEDNQLVPDEDVPPLKESIPEVTEDKEAPEEPTQPIETPKDTAKVEPKEEESKPGPEPEVEQETSSPKEEISTQEPPKEEPSEKPQPQKSPKAQDSKKESKVLGEKLSTGKSSFNERIAQNQTGNGKKRSFTTPPISDLKKALGINDRFFFQRELFGNNTDLMNQTLDQLNEMNGINDAQNFLLANFNWDPENEAVHRFMEIVERRYF</sequence>
<feature type="compositionally biased region" description="Basic and acidic residues" evidence="1">
    <location>
        <begin position="146"/>
        <end position="163"/>
    </location>
</feature>
<dbReference type="Proteomes" id="UP000244956">
    <property type="component" value="Unassembled WGS sequence"/>
</dbReference>
<dbReference type="EMBL" id="QEWP01000013">
    <property type="protein sequence ID" value="PWD98549.1"/>
    <property type="molecule type" value="Genomic_DNA"/>
</dbReference>
<comment type="caution">
    <text evidence="2">The sequence shown here is derived from an EMBL/GenBank/DDBJ whole genome shotgun (WGS) entry which is preliminary data.</text>
</comment>
<feature type="compositionally biased region" description="Basic and acidic residues" evidence="1">
    <location>
        <begin position="118"/>
        <end position="136"/>
    </location>
</feature>
<evidence type="ECO:0000256" key="1">
    <source>
        <dbReference type="SAM" id="MobiDB-lite"/>
    </source>
</evidence>
<name>A0A2U2B648_9BACT</name>
<dbReference type="RefSeq" id="WP_109265302.1">
    <property type="nucleotide sequence ID" value="NZ_QEWP01000013.1"/>
</dbReference>
<feature type="compositionally biased region" description="Basic and acidic residues" evidence="1">
    <location>
        <begin position="74"/>
        <end position="83"/>
    </location>
</feature>
<dbReference type="OrthoDB" id="1100725at2"/>
<evidence type="ECO:0000313" key="2">
    <source>
        <dbReference type="EMBL" id="PWD98549.1"/>
    </source>
</evidence>
<proteinExistence type="predicted"/>
<feature type="compositionally biased region" description="Polar residues" evidence="1">
    <location>
        <begin position="189"/>
        <end position="214"/>
    </location>
</feature>
<keyword evidence="3" id="KW-1185">Reference proteome</keyword>
<accession>A0A2U2B648</accession>
<dbReference type="AlphaFoldDB" id="A0A2U2B648"/>
<feature type="region of interest" description="Disordered" evidence="1">
    <location>
        <begin position="58"/>
        <end position="214"/>
    </location>
</feature>
<feature type="compositionally biased region" description="Basic and acidic residues" evidence="1">
    <location>
        <begin position="172"/>
        <end position="184"/>
    </location>
</feature>
<evidence type="ECO:0000313" key="3">
    <source>
        <dbReference type="Proteomes" id="UP000244956"/>
    </source>
</evidence>
<protein>
    <submittedName>
        <fullName evidence="2">Uncharacterized protein</fullName>
    </submittedName>
</protein>
<reference evidence="2 3" key="1">
    <citation type="submission" date="2018-05" db="EMBL/GenBank/DDBJ databases">
        <title>Marinilabilia rubrum sp. nov., isolated from saltern sediment.</title>
        <authorList>
            <person name="Zhang R."/>
        </authorList>
    </citation>
    <scope>NUCLEOTIDE SEQUENCE [LARGE SCALE GENOMIC DNA]</scope>
    <source>
        <strain evidence="2 3">WTE16</strain>
    </source>
</reference>
<organism evidence="2 3">
    <name type="scientific">Marinilabilia rubra</name>
    <dbReference type="NCBI Taxonomy" id="2162893"/>
    <lineage>
        <taxon>Bacteria</taxon>
        <taxon>Pseudomonadati</taxon>
        <taxon>Bacteroidota</taxon>
        <taxon>Bacteroidia</taxon>
        <taxon>Marinilabiliales</taxon>
        <taxon>Marinilabiliaceae</taxon>
        <taxon>Marinilabilia</taxon>
    </lineage>
</organism>